<keyword evidence="2" id="KW-1185">Reference proteome</keyword>
<dbReference type="NCBIfam" id="TIGR03347">
    <property type="entry name" value="VI_chp_1"/>
    <property type="match status" value="1"/>
</dbReference>
<dbReference type="PANTHER" id="PTHR35564">
    <property type="match status" value="1"/>
</dbReference>
<proteinExistence type="predicted"/>
<organism evidence="1 2">
    <name type="scientific">Massilia phyllostachyos</name>
    <dbReference type="NCBI Taxonomy" id="2898585"/>
    <lineage>
        <taxon>Bacteria</taxon>
        <taxon>Pseudomonadati</taxon>
        <taxon>Pseudomonadota</taxon>
        <taxon>Betaproteobacteria</taxon>
        <taxon>Burkholderiales</taxon>
        <taxon>Oxalobacteraceae</taxon>
        <taxon>Telluria group</taxon>
        <taxon>Massilia</taxon>
    </lineage>
</organism>
<comment type="caution">
    <text evidence="1">The sequence shown here is derived from an EMBL/GenBank/DDBJ whole genome shotgun (WGS) entry which is preliminary data.</text>
</comment>
<gene>
    <name evidence="1" type="primary">tssG</name>
    <name evidence="1" type="ORF">LQ564_12515</name>
</gene>
<name>A0ABS8Q5W4_9BURK</name>
<dbReference type="InterPro" id="IPR010732">
    <property type="entry name" value="T6SS_TssG-like"/>
</dbReference>
<protein>
    <submittedName>
        <fullName evidence="1">Type VI secretion system baseplate subunit TssG</fullName>
    </submittedName>
</protein>
<accession>A0ABS8Q5W4</accession>
<dbReference type="Pfam" id="PF06996">
    <property type="entry name" value="T6SS_TssG"/>
    <property type="match status" value="1"/>
</dbReference>
<dbReference type="RefSeq" id="WP_231058421.1">
    <property type="nucleotide sequence ID" value="NZ_JAJNOC010000003.1"/>
</dbReference>
<evidence type="ECO:0000313" key="2">
    <source>
        <dbReference type="Proteomes" id="UP001179361"/>
    </source>
</evidence>
<reference evidence="1" key="1">
    <citation type="submission" date="2021-11" db="EMBL/GenBank/DDBJ databases">
        <title>The complete genome of Massilia sp sp. G4R7.</title>
        <authorList>
            <person name="Liu L."/>
            <person name="Yue J."/>
            <person name="Yuan J."/>
            <person name="Yang F."/>
            <person name="Li L."/>
        </authorList>
    </citation>
    <scope>NUCLEOTIDE SEQUENCE</scope>
    <source>
        <strain evidence="1">G4R7</strain>
    </source>
</reference>
<dbReference type="Proteomes" id="UP001179361">
    <property type="component" value="Unassembled WGS sequence"/>
</dbReference>
<evidence type="ECO:0000313" key="1">
    <source>
        <dbReference type="EMBL" id="MCD2517129.1"/>
    </source>
</evidence>
<dbReference type="PANTHER" id="PTHR35564:SF4">
    <property type="entry name" value="CYTOPLASMIC PROTEIN"/>
    <property type="match status" value="1"/>
</dbReference>
<sequence length="335" mass="37669">MRDPVDLERELLEKAERMDFFQILRLLEAAYPDKPRIGASLRARDDAVRFGQDPSLAFEPTAIRAYTPASAEARARLAVNFIGLLGPNGPLPLHLTEYARERARNQGDRTLAAFLDVFHHRIVSLHYRARASAEPAISLDRPESDRFGDYVGSLFGIGSPALRDRDEIGDFAKLHFAGLMANQRRPAAGLVTILRAYFKLPVEIEQFVGHWMKIPSDGQTRIGMQDRGNRLGSSAVLGRSVWDCQHKFRLVIGPLDYTDYQRMLPGGDSMRRLLAWIRNYAGLVLDWDVRLVLEQQEIPRLALGARRLGWTTFLASAPATRDSHQLLINPTAFAG</sequence>
<dbReference type="EMBL" id="JAJNOC010000003">
    <property type="protein sequence ID" value="MCD2517129.1"/>
    <property type="molecule type" value="Genomic_DNA"/>
</dbReference>